<dbReference type="GO" id="GO:0009231">
    <property type="term" value="P:riboflavin biosynthetic process"/>
    <property type="evidence" value="ECO:0007669"/>
    <property type="project" value="UniProtKB-KW"/>
</dbReference>
<gene>
    <name evidence="14" type="primary">ribC</name>
    <name evidence="14" type="ORF">PtoMrB4_08380</name>
    <name evidence="13" type="ORF">WP8S17C03_07990</name>
</gene>
<comment type="pathway">
    <text evidence="3">Cofactor biosynthesis; riboflavin biosynthesis; riboflavin from 2-hydroxy-3-oxobutyl phosphate and 5-amino-6-(D-ribitylamino)uracil: step 2/2.</text>
</comment>
<dbReference type="EC" id="2.5.1.9" evidence="5 10"/>
<evidence type="ECO:0000256" key="7">
    <source>
        <dbReference type="ARBA" id="ARBA00022619"/>
    </source>
</evidence>
<dbReference type="Gene3D" id="2.40.30.20">
    <property type="match status" value="2"/>
</dbReference>
<feature type="repeat" description="Lumazine-binding" evidence="11">
    <location>
        <begin position="1"/>
        <end position="97"/>
    </location>
</feature>
<evidence type="ECO:0000313" key="15">
    <source>
        <dbReference type="Proteomes" id="UP000501237"/>
    </source>
</evidence>
<keyword evidence="9" id="KW-0677">Repeat</keyword>
<comment type="catalytic activity">
    <reaction evidence="1">
        <text>2 6,7-dimethyl-8-(1-D-ribityl)lumazine + H(+) = 5-amino-6-(D-ribitylamino)uracil + riboflavin</text>
        <dbReference type="Rhea" id="RHEA:20772"/>
        <dbReference type="ChEBI" id="CHEBI:15378"/>
        <dbReference type="ChEBI" id="CHEBI:15934"/>
        <dbReference type="ChEBI" id="CHEBI:57986"/>
        <dbReference type="ChEBI" id="CHEBI:58201"/>
        <dbReference type="EC" id="2.5.1.9"/>
    </reaction>
</comment>
<dbReference type="InterPro" id="IPR023366">
    <property type="entry name" value="ATP_synth_asu-like_sf"/>
</dbReference>
<dbReference type="KEGG" id="poj:PtoMrB4_08380"/>
<evidence type="ECO:0000256" key="9">
    <source>
        <dbReference type="ARBA" id="ARBA00022737"/>
    </source>
</evidence>
<dbReference type="PANTHER" id="PTHR21098">
    <property type="entry name" value="RIBOFLAVIN SYNTHASE ALPHA CHAIN"/>
    <property type="match status" value="1"/>
</dbReference>
<dbReference type="RefSeq" id="WP_142012353.1">
    <property type="nucleotide sequence ID" value="NZ_AP022213.1"/>
</dbReference>
<evidence type="ECO:0000256" key="4">
    <source>
        <dbReference type="ARBA" id="ARBA00011233"/>
    </source>
</evidence>
<dbReference type="Proteomes" id="UP000501237">
    <property type="component" value="Chromosome"/>
</dbReference>
<dbReference type="InterPro" id="IPR017938">
    <property type="entry name" value="Riboflavin_synthase-like_b-brl"/>
</dbReference>
<keyword evidence="7" id="KW-0686">Riboflavin biosynthesis</keyword>
<dbReference type="NCBIfam" id="TIGR00187">
    <property type="entry name" value="ribE"/>
    <property type="match status" value="1"/>
</dbReference>
<sequence length="224" mass="23893">MFTGIIEAIGTIRAITPKGGDVRVLVETGKLDLGDVKLGDSIAVNGVCLTAVELPGNGFWADVSRETLARTAFDDLKPGSPVNLEKALTPTSRLGGHLVSGHVDGIGEVIAREDNARAVQFRIRSPRELAKYIALKGSITVDGTSLTVNAVNGAEFELTIVPHTLAETIMVDYRPGRRVNLEVDLLARYLERLLLGDKAAEPQASGITEGFLAEHGYLGAHLKT</sequence>
<evidence type="ECO:0000256" key="8">
    <source>
        <dbReference type="ARBA" id="ARBA00022679"/>
    </source>
</evidence>
<proteinExistence type="predicted"/>
<dbReference type="InterPro" id="IPR001783">
    <property type="entry name" value="Lumazine-bd"/>
</dbReference>
<dbReference type="GeneID" id="57396051"/>
<organism evidence="14 15">
    <name type="scientific">Metapseudomonas otitidis</name>
    <dbReference type="NCBI Taxonomy" id="319939"/>
    <lineage>
        <taxon>Bacteria</taxon>
        <taxon>Pseudomonadati</taxon>
        <taxon>Pseudomonadota</taxon>
        <taxon>Gammaproteobacteria</taxon>
        <taxon>Pseudomonadales</taxon>
        <taxon>Pseudomonadaceae</taxon>
        <taxon>Metapseudomonas</taxon>
    </lineage>
</organism>
<dbReference type="EMBL" id="AP022213">
    <property type="protein sequence ID" value="BBT14750.1"/>
    <property type="molecule type" value="Genomic_DNA"/>
</dbReference>
<comment type="function">
    <text evidence="2">Catalyzes the dismutation of two molecules of 6,7-dimethyl-8-ribityllumazine, resulting in the formation of riboflavin and 5-amino-6-(D-ribitylamino)uracil.</text>
</comment>
<evidence type="ECO:0000256" key="5">
    <source>
        <dbReference type="ARBA" id="ARBA00012827"/>
    </source>
</evidence>
<evidence type="ECO:0000256" key="1">
    <source>
        <dbReference type="ARBA" id="ARBA00000968"/>
    </source>
</evidence>
<evidence type="ECO:0000256" key="6">
    <source>
        <dbReference type="ARBA" id="ARBA00013950"/>
    </source>
</evidence>
<reference evidence="14 15" key="2">
    <citation type="journal article" date="2020" name="Microbiol. Resour. Announc.">
        <title>Complete genome sequence of Pseudomonas otitidis strain MrB4, isolated from Lake Biwa in Japan.</title>
        <authorList>
            <person name="Miyazaki K."/>
            <person name="Hase E."/>
            <person name="Maruya T."/>
        </authorList>
    </citation>
    <scope>NUCLEOTIDE SEQUENCE [LARGE SCALE GENOMIC DNA]</scope>
    <source>
        <strain evidence="14 15">MrB4</strain>
    </source>
</reference>
<evidence type="ECO:0000313" key="16">
    <source>
        <dbReference type="Proteomes" id="UP000515591"/>
    </source>
</evidence>
<dbReference type="GO" id="GO:0004746">
    <property type="term" value="F:riboflavin synthase activity"/>
    <property type="evidence" value="ECO:0007669"/>
    <property type="project" value="UniProtKB-UniRule"/>
</dbReference>
<evidence type="ECO:0000313" key="14">
    <source>
        <dbReference type="EMBL" id="BCA26861.1"/>
    </source>
</evidence>
<evidence type="ECO:0000256" key="11">
    <source>
        <dbReference type="PROSITE-ProRule" id="PRU00524"/>
    </source>
</evidence>
<dbReference type="PROSITE" id="PS51177">
    <property type="entry name" value="LUMAZINE_BIND"/>
    <property type="match status" value="2"/>
</dbReference>
<protein>
    <recommendedName>
        <fullName evidence="6 10">Riboflavin synthase</fullName>
        <ecNumber evidence="5 10">2.5.1.9</ecNumber>
    </recommendedName>
</protein>
<dbReference type="FunFam" id="2.40.30.20:FF:000003">
    <property type="entry name" value="Riboflavin synthase, alpha subunit"/>
    <property type="match status" value="1"/>
</dbReference>
<accession>A0A679G7Y9</accession>
<dbReference type="NCBIfam" id="NF006767">
    <property type="entry name" value="PRK09289.1"/>
    <property type="match status" value="1"/>
</dbReference>
<feature type="domain" description="Lumazine-binding" evidence="12">
    <location>
        <begin position="98"/>
        <end position="194"/>
    </location>
</feature>
<dbReference type="Pfam" id="PF00677">
    <property type="entry name" value="Lum_binding"/>
    <property type="match status" value="2"/>
</dbReference>
<evidence type="ECO:0000256" key="2">
    <source>
        <dbReference type="ARBA" id="ARBA00002803"/>
    </source>
</evidence>
<feature type="domain" description="Lumazine-binding" evidence="12">
    <location>
        <begin position="1"/>
        <end position="97"/>
    </location>
</feature>
<dbReference type="CDD" id="cd00402">
    <property type="entry name" value="Riboflavin_synthase_like"/>
    <property type="match status" value="1"/>
</dbReference>
<dbReference type="PIRSF" id="PIRSF000498">
    <property type="entry name" value="Riboflavin_syn_A"/>
    <property type="match status" value="1"/>
</dbReference>
<evidence type="ECO:0000256" key="3">
    <source>
        <dbReference type="ARBA" id="ARBA00004887"/>
    </source>
</evidence>
<comment type="subunit">
    <text evidence="4">Homotrimer.</text>
</comment>
<keyword evidence="8" id="KW-0808">Transferase</keyword>
<evidence type="ECO:0000313" key="13">
    <source>
        <dbReference type="EMBL" id="BBT14750.1"/>
    </source>
</evidence>
<dbReference type="EMBL" id="AP022642">
    <property type="protein sequence ID" value="BCA26861.1"/>
    <property type="molecule type" value="Genomic_DNA"/>
</dbReference>
<dbReference type="Proteomes" id="UP000515591">
    <property type="component" value="Chromosome"/>
</dbReference>
<evidence type="ECO:0000259" key="12">
    <source>
        <dbReference type="PROSITE" id="PS51177"/>
    </source>
</evidence>
<dbReference type="InterPro" id="IPR026017">
    <property type="entry name" value="Lumazine-bd_dom"/>
</dbReference>
<dbReference type="SUPFAM" id="SSF63380">
    <property type="entry name" value="Riboflavin synthase domain-like"/>
    <property type="match status" value="2"/>
</dbReference>
<feature type="repeat" description="Lumazine-binding" evidence="11">
    <location>
        <begin position="98"/>
        <end position="194"/>
    </location>
</feature>
<name>A0A679G7Y9_9GAMM</name>
<evidence type="ECO:0000256" key="10">
    <source>
        <dbReference type="NCBIfam" id="TIGR00187"/>
    </source>
</evidence>
<reference evidence="13 16" key="1">
    <citation type="submission" date="2019-12" db="EMBL/GenBank/DDBJ databases">
        <title>complete genome sequences of Pseudomonas otitidis str. WP8-S17-CRE-03 isolated from wastewater treatment plant effluent.</title>
        <authorList>
            <person name="Sekizuka T."/>
            <person name="Itokawa K."/>
            <person name="Yatsu K."/>
            <person name="Inamine Y."/>
            <person name="Kuroda M."/>
        </authorList>
    </citation>
    <scope>NUCLEOTIDE SEQUENCE [LARGE SCALE GENOMIC DNA]</scope>
    <source>
        <strain evidence="13 16">WP8-S17-CRE-03</strain>
    </source>
</reference>
<dbReference type="PANTHER" id="PTHR21098:SF12">
    <property type="entry name" value="RIBOFLAVIN SYNTHASE"/>
    <property type="match status" value="1"/>
</dbReference>
<dbReference type="FunFam" id="2.40.30.20:FF:000004">
    <property type="entry name" value="Riboflavin synthase, alpha subunit"/>
    <property type="match status" value="1"/>
</dbReference>
<dbReference type="AlphaFoldDB" id="A0A679G7Y9"/>